<dbReference type="PANTHER" id="PTHR12110:SF21">
    <property type="entry name" value="XYLOSE ISOMERASE-LIKE TIM BARREL DOMAIN-CONTAINING PROTEIN"/>
    <property type="match status" value="1"/>
</dbReference>
<dbReference type="InterPro" id="IPR013022">
    <property type="entry name" value="Xyl_isomerase-like_TIM-brl"/>
</dbReference>
<comment type="caution">
    <text evidence="2">The sequence shown here is derived from an EMBL/GenBank/DDBJ whole genome shotgun (WGS) entry which is preliminary data.</text>
</comment>
<dbReference type="InterPro" id="IPR036237">
    <property type="entry name" value="Xyl_isomerase-like_sf"/>
</dbReference>
<dbReference type="PANTHER" id="PTHR12110">
    <property type="entry name" value="HYDROXYPYRUVATE ISOMERASE"/>
    <property type="match status" value="1"/>
</dbReference>
<evidence type="ECO:0000259" key="1">
    <source>
        <dbReference type="Pfam" id="PF01261"/>
    </source>
</evidence>
<dbReference type="Gene3D" id="3.20.20.150">
    <property type="entry name" value="Divalent-metal-dependent TIM barrel enzymes"/>
    <property type="match status" value="1"/>
</dbReference>
<dbReference type="Pfam" id="PF01261">
    <property type="entry name" value="AP_endonuc_2"/>
    <property type="match status" value="1"/>
</dbReference>
<reference evidence="2 3" key="1">
    <citation type="journal article" date="2023" name="Microbiol. Resour. Announc.">
        <title>Whole-genome sequence of Pseudomonas yamanorum OLsAu1 isolated from the edible ectomycorrhizal mushroom Lactarius sp. section Deliciosi.</title>
        <authorList>
            <person name="Ramirez-Mendoza R."/>
            <person name="Angeles-Argaiz R.E."/>
            <person name="Hernandez-Oaxaca D."/>
            <person name="Aguirre-Beltran L."/>
            <person name="Almaraz-Suarez J."/>
            <person name="Perez-Moreno J."/>
        </authorList>
    </citation>
    <scope>NUCLEOTIDE SEQUENCE [LARGE SCALE GENOMIC DNA]</scope>
    <source>
        <strain evidence="2 3">OLsAu1</strain>
    </source>
</reference>
<dbReference type="Proteomes" id="UP001224477">
    <property type="component" value="Unassembled WGS sequence"/>
</dbReference>
<keyword evidence="3" id="KW-1185">Reference proteome</keyword>
<proteinExistence type="predicted"/>
<feature type="domain" description="Xylose isomerase-like TIM barrel" evidence="1">
    <location>
        <begin position="40"/>
        <end position="263"/>
    </location>
</feature>
<dbReference type="SUPFAM" id="SSF51658">
    <property type="entry name" value="Xylose isomerase-like"/>
    <property type="match status" value="1"/>
</dbReference>
<protein>
    <submittedName>
        <fullName evidence="2">TIM barrel protein</fullName>
    </submittedName>
</protein>
<dbReference type="InterPro" id="IPR050312">
    <property type="entry name" value="IolE/XylAMocC-like"/>
</dbReference>
<name>A0ABU1CNC3_9PSED</name>
<dbReference type="RefSeq" id="WP_309254550.1">
    <property type="nucleotide sequence ID" value="NZ_JAVGXC010000005.1"/>
</dbReference>
<dbReference type="EMBL" id="JAVGXC010000005">
    <property type="protein sequence ID" value="MDR0188764.1"/>
    <property type="molecule type" value="Genomic_DNA"/>
</dbReference>
<organism evidence="2 3">
    <name type="scientific">Pseudomonas yamanorum</name>
    <dbReference type="NCBI Taxonomy" id="515393"/>
    <lineage>
        <taxon>Bacteria</taxon>
        <taxon>Pseudomonadati</taxon>
        <taxon>Pseudomonadota</taxon>
        <taxon>Gammaproteobacteria</taxon>
        <taxon>Pseudomonadales</taxon>
        <taxon>Pseudomonadaceae</taxon>
        <taxon>Pseudomonas</taxon>
    </lineage>
</organism>
<evidence type="ECO:0000313" key="3">
    <source>
        <dbReference type="Proteomes" id="UP001224477"/>
    </source>
</evidence>
<gene>
    <name evidence="2" type="ORF">RCO22_07415</name>
</gene>
<sequence>MKLAVSNIAWDVSEDEKIAALLCRNSINAIDIAPGKYFPIPVAALDEDIARVKEWWAERGIEITGMQALLFGTTGLNLFGSVEARERMLAHLAAVCRIGAGLGATRLVFGSPKNRDRVGLDHQQAMEIAVPFFRQLGHIACAAGVTICLEPNPACYGANFMIDSVETSEVVRQVAHPAIRMQLDSGALTINGEEPSVILSDCADLIGHIHASEPDLLPLGDGSTGHELMALAINQYLPARIVTIEMVATKDEPHEDSIERAIKVAKFHYRTRPEVGI</sequence>
<accession>A0ABU1CNC3</accession>
<evidence type="ECO:0000313" key="2">
    <source>
        <dbReference type="EMBL" id="MDR0188764.1"/>
    </source>
</evidence>